<dbReference type="PANTHER" id="PTHR34144:SF7">
    <property type="entry name" value="EXPORT PROTEIN (CAP59), PUTATIVE (AFU_ORTHOLOGUE AFUA_7G05020)-RELATED"/>
    <property type="match status" value="1"/>
</dbReference>
<dbReference type="OrthoDB" id="262547at2759"/>
<dbReference type="InterPro" id="IPR021047">
    <property type="entry name" value="Mannosyltransferase_CMT1"/>
</dbReference>
<dbReference type="GO" id="GO:0016757">
    <property type="term" value="F:glycosyltransferase activity"/>
    <property type="evidence" value="ECO:0007669"/>
    <property type="project" value="UniProtKB-KW"/>
</dbReference>
<keyword evidence="2" id="KW-1185">Reference proteome</keyword>
<protein>
    <submittedName>
        <fullName evidence="1">Cryptococcal mannosyltransferase 1-domain-containing protein</fullName>
    </submittedName>
</protein>
<dbReference type="InParanoid" id="A0A1Y2G0A8"/>
<evidence type="ECO:0000313" key="1">
    <source>
        <dbReference type="EMBL" id="ORY89834.1"/>
    </source>
</evidence>
<organism evidence="1 2">
    <name type="scientific">Leucosporidium creatinivorum</name>
    <dbReference type="NCBI Taxonomy" id="106004"/>
    <lineage>
        <taxon>Eukaryota</taxon>
        <taxon>Fungi</taxon>
        <taxon>Dikarya</taxon>
        <taxon>Basidiomycota</taxon>
        <taxon>Pucciniomycotina</taxon>
        <taxon>Microbotryomycetes</taxon>
        <taxon>Leucosporidiales</taxon>
        <taxon>Leucosporidium</taxon>
    </lineage>
</organism>
<reference evidence="1 2" key="1">
    <citation type="submission" date="2016-07" db="EMBL/GenBank/DDBJ databases">
        <title>Pervasive Adenine N6-methylation of Active Genes in Fungi.</title>
        <authorList>
            <consortium name="DOE Joint Genome Institute"/>
            <person name="Mondo S.J."/>
            <person name="Dannebaum R.O."/>
            <person name="Kuo R.C."/>
            <person name="Labutti K."/>
            <person name="Haridas S."/>
            <person name="Kuo A."/>
            <person name="Salamov A."/>
            <person name="Ahrendt S.R."/>
            <person name="Lipzen A."/>
            <person name="Sullivan W."/>
            <person name="Andreopoulos W.B."/>
            <person name="Clum A."/>
            <person name="Lindquist E."/>
            <person name="Daum C."/>
            <person name="Ramamoorthy G.K."/>
            <person name="Gryganskyi A."/>
            <person name="Culley D."/>
            <person name="Magnuson J.K."/>
            <person name="James T.Y."/>
            <person name="O'Malley M.A."/>
            <person name="Stajich J.E."/>
            <person name="Spatafora J.W."/>
            <person name="Visel A."/>
            <person name="Grigoriev I.V."/>
        </authorList>
    </citation>
    <scope>NUCLEOTIDE SEQUENCE [LARGE SCALE GENOMIC DNA]</scope>
    <source>
        <strain evidence="1 2">62-1032</strain>
    </source>
</reference>
<dbReference type="EMBL" id="MCGR01000005">
    <property type="protein sequence ID" value="ORY89834.1"/>
    <property type="molecule type" value="Genomic_DNA"/>
</dbReference>
<keyword evidence="1" id="KW-0808">Transferase</keyword>
<name>A0A1Y2G0A8_9BASI</name>
<keyword evidence="1" id="KW-0328">Glycosyltransferase</keyword>
<dbReference type="Pfam" id="PF11735">
    <property type="entry name" value="CAP59_mtransfer"/>
    <property type="match status" value="1"/>
</dbReference>
<dbReference type="Proteomes" id="UP000193467">
    <property type="component" value="Unassembled WGS sequence"/>
</dbReference>
<comment type="caution">
    <text evidence="1">The sequence shown here is derived from an EMBL/GenBank/DDBJ whole genome shotgun (WGS) entry which is preliminary data.</text>
</comment>
<accession>A0A1Y2G0A8</accession>
<sequence length="396" mass="44329">MVQPFGLAEDPSREAVQAHLDKRLLELSAPPSTLSCSWSTTDETKYAALPSGGPYFFALNLYNNQAVLPTLARTLLDLAHFLGTANTHISIFENGSTDNTTLALAHFAAALTSAGVSHTIVSDSRKTDWKKVDRIAQLSVYRNYALSPVNGTVGGKDGRERSFEEVVFINDVFVCPRDALELLWQRKKQNAHAACAMDWRATQSWFGWLGFKSVKFYDNWVSRTITGDMLRSRFDTLAETRDGIDELFDQPGSEFSRDLFSKGLPVPVYSCWNGMLALPAAPFRGANGPATLFRSTFNEPGQCAASECKTLARDFWAQGLNRWMIVPSVHVTYAQEVYNHPSLVDLTRRGELNAQATSSIIDWEPIKPPESVVCYSWVRGFHIDLPYRRTREAPFR</sequence>
<evidence type="ECO:0000313" key="2">
    <source>
        <dbReference type="Proteomes" id="UP000193467"/>
    </source>
</evidence>
<dbReference type="PANTHER" id="PTHR34144">
    <property type="entry name" value="CHROMOSOME 8, WHOLE GENOME SHOTGUN SEQUENCE"/>
    <property type="match status" value="1"/>
</dbReference>
<proteinExistence type="predicted"/>
<dbReference type="AlphaFoldDB" id="A0A1Y2G0A8"/>
<gene>
    <name evidence="1" type="ORF">BCR35DRAFT_262230</name>
</gene>